<sequence length="136" mass="14700">MIRELFGSTGEEFGIEPPFYCDYGYNIHVGEEFFANFDCVFLDVCKITFGDRVLLGPKVQVTATHPLHAEKRKTGLEFGKPIYVGNDVWIGGGSILNPGVTIGDNTVTGSGSVVTRDIPANVFAAGNPCSVVRQLN</sequence>
<dbReference type="PANTHER" id="PTHR43017">
    <property type="entry name" value="GALACTOSIDE O-ACETYLTRANSFERASE"/>
    <property type="match status" value="1"/>
</dbReference>
<organism evidence="5 6">
    <name type="scientific">Thalassobacillus cyri</name>
    <dbReference type="NCBI Taxonomy" id="571932"/>
    <lineage>
        <taxon>Bacteria</taxon>
        <taxon>Bacillati</taxon>
        <taxon>Bacillota</taxon>
        <taxon>Bacilli</taxon>
        <taxon>Bacillales</taxon>
        <taxon>Bacillaceae</taxon>
        <taxon>Thalassobacillus</taxon>
    </lineage>
</organism>
<evidence type="ECO:0000256" key="1">
    <source>
        <dbReference type="ARBA" id="ARBA00007274"/>
    </source>
</evidence>
<dbReference type="GO" id="GO:0008870">
    <property type="term" value="F:galactoside O-acetyltransferase activity"/>
    <property type="evidence" value="ECO:0007669"/>
    <property type="project" value="TreeGrafter"/>
</dbReference>
<comment type="similarity">
    <text evidence="1 4">Belongs to the transferase hexapeptide repeat family.</text>
</comment>
<dbReference type="FunFam" id="2.160.10.10:FF:000025">
    <property type="entry name" value="Hexapeptide-repeat containing-acetyltransferase"/>
    <property type="match status" value="1"/>
</dbReference>
<evidence type="ECO:0000313" key="6">
    <source>
        <dbReference type="Proteomes" id="UP000198584"/>
    </source>
</evidence>
<dbReference type="InterPro" id="IPR039369">
    <property type="entry name" value="LacA-like"/>
</dbReference>
<dbReference type="InterPro" id="IPR011004">
    <property type="entry name" value="Trimer_LpxA-like_sf"/>
</dbReference>
<evidence type="ECO:0000256" key="4">
    <source>
        <dbReference type="RuleBase" id="RU367021"/>
    </source>
</evidence>
<evidence type="ECO:0000256" key="2">
    <source>
        <dbReference type="ARBA" id="ARBA00022679"/>
    </source>
</evidence>
<dbReference type="InterPro" id="IPR001451">
    <property type="entry name" value="Hexapep"/>
</dbReference>
<protein>
    <recommendedName>
        <fullName evidence="4">Acetyltransferase</fullName>
        <ecNumber evidence="4">2.3.1.-</ecNumber>
    </recommendedName>
</protein>
<name>A0A1H4GGT7_9BACI</name>
<reference evidence="5 6" key="1">
    <citation type="submission" date="2016-10" db="EMBL/GenBank/DDBJ databases">
        <authorList>
            <person name="de Groot N.N."/>
        </authorList>
    </citation>
    <scope>NUCLEOTIDE SEQUENCE [LARGE SCALE GENOMIC DNA]</scope>
    <source>
        <strain evidence="5 6">CCM7597</strain>
    </source>
</reference>
<dbReference type="STRING" id="571932.SAMN05421743_1161"/>
<dbReference type="Gene3D" id="2.160.10.10">
    <property type="entry name" value="Hexapeptide repeat proteins"/>
    <property type="match status" value="1"/>
</dbReference>
<dbReference type="SUPFAM" id="SSF51161">
    <property type="entry name" value="Trimeric LpxA-like enzymes"/>
    <property type="match status" value="1"/>
</dbReference>
<dbReference type="AlphaFoldDB" id="A0A1H4GGT7"/>
<dbReference type="Pfam" id="PF00132">
    <property type="entry name" value="Hexapep"/>
    <property type="match status" value="1"/>
</dbReference>
<keyword evidence="2 4" id="KW-0808">Transferase</keyword>
<gene>
    <name evidence="5" type="ORF">SAMN05421743_1161</name>
</gene>
<keyword evidence="6" id="KW-1185">Reference proteome</keyword>
<evidence type="ECO:0000313" key="5">
    <source>
        <dbReference type="EMBL" id="SEB08816.1"/>
    </source>
</evidence>
<accession>A0A1H4GGT7</accession>
<keyword evidence="3 4" id="KW-0012">Acyltransferase</keyword>
<proteinExistence type="inferred from homology"/>
<dbReference type="EMBL" id="FNQR01000016">
    <property type="protein sequence ID" value="SEB08816.1"/>
    <property type="molecule type" value="Genomic_DNA"/>
</dbReference>
<dbReference type="CDD" id="cd03357">
    <property type="entry name" value="LbH_MAT_GAT"/>
    <property type="match status" value="1"/>
</dbReference>
<evidence type="ECO:0000256" key="3">
    <source>
        <dbReference type="ARBA" id="ARBA00023315"/>
    </source>
</evidence>
<dbReference type="PANTHER" id="PTHR43017:SF1">
    <property type="entry name" value="ACETYLTRANSFERASE YJL218W-RELATED"/>
    <property type="match status" value="1"/>
</dbReference>
<dbReference type="Proteomes" id="UP000198584">
    <property type="component" value="Unassembled WGS sequence"/>
</dbReference>
<dbReference type="EC" id="2.3.1.-" evidence="4"/>